<organism evidence="5 6">
    <name type="scientific">Mesorhizobium alhagi CCNWXJ12-2</name>
    <dbReference type="NCBI Taxonomy" id="1107882"/>
    <lineage>
        <taxon>Bacteria</taxon>
        <taxon>Pseudomonadati</taxon>
        <taxon>Pseudomonadota</taxon>
        <taxon>Alphaproteobacteria</taxon>
        <taxon>Hyphomicrobiales</taxon>
        <taxon>Phyllobacteriaceae</taxon>
        <taxon>Allomesorhizobium</taxon>
    </lineage>
</organism>
<evidence type="ECO:0000256" key="3">
    <source>
        <dbReference type="ARBA" id="ARBA00023163"/>
    </source>
</evidence>
<dbReference type="Gene3D" id="1.10.10.10">
    <property type="entry name" value="Winged helix-like DNA-binding domain superfamily/Winged helix DNA-binding domain"/>
    <property type="match status" value="1"/>
</dbReference>
<dbReference type="PATRIC" id="fig|1107882.3.peg.4534"/>
<dbReference type="OrthoDB" id="8114900at2"/>
<reference evidence="5 6" key="1">
    <citation type="journal article" date="2012" name="J. Bacteriol.">
        <title>Draft Genome Sequence of Mesorhizobium alhagi CCNWXJ12-2T, a Novel Salt-Resistant Species Isolated from the Desert of Northwestern China.</title>
        <authorList>
            <person name="Zhou M."/>
            <person name="Chen W."/>
            <person name="Chen H."/>
            <person name="Wei G."/>
        </authorList>
    </citation>
    <scope>NUCLEOTIDE SEQUENCE [LARGE SCALE GENOMIC DNA]</scope>
    <source>
        <strain evidence="5 6">CCNWXJ12-2</strain>
    </source>
</reference>
<dbReference type="Pfam" id="PF07729">
    <property type="entry name" value="FCD"/>
    <property type="match status" value="1"/>
</dbReference>
<dbReference type="SUPFAM" id="SSF46785">
    <property type="entry name" value="Winged helix' DNA-binding domain"/>
    <property type="match status" value="1"/>
</dbReference>
<keyword evidence="1" id="KW-0805">Transcription regulation</keyword>
<dbReference type="SMART" id="SM00345">
    <property type="entry name" value="HTH_GNTR"/>
    <property type="match status" value="1"/>
</dbReference>
<dbReference type="RefSeq" id="WP_008838242.1">
    <property type="nucleotide sequence ID" value="NZ_AHAM01000189.1"/>
</dbReference>
<dbReference type="EMBL" id="AHAM01000189">
    <property type="protein sequence ID" value="EHK54796.1"/>
    <property type="molecule type" value="Genomic_DNA"/>
</dbReference>
<dbReference type="PANTHER" id="PTHR43537:SF45">
    <property type="entry name" value="GNTR FAMILY REGULATORY PROTEIN"/>
    <property type="match status" value="1"/>
</dbReference>
<dbReference type="PROSITE" id="PS50949">
    <property type="entry name" value="HTH_GNTR"/>
    <property type="match status" value="1"/>
</dbReference>
<dbReference type="GO" id="GO:0003677">
    <property type="term" value="F:DNA binding"/>
    <property type="evidence" value="ECO:0007669"/>
    <property type="project" value="UniProtKB-KW"/>
</dbReference>
<dbReference type="InterPro" id="IPR000524">
    <property type="entry name" value="Tscrpt_reg_HTH_GntR"/>
</dbReference>
<evidence type="ECO:0000313" key="5">
    <source>
        <dbReference type="EMBL" id="EHK54796.1"/>
    </source>
</evidence>
<feature type="domain" description="HTH gntR-type" evidence="4">
    <location>
        <begin position="8"/>
        <end position="75"/>
    </location>
</feature>
<dbReference type="GO" id="GO:0003700">
    <property type="term" value="F:DNA-binding transcription factor activity"/>
    <property type="evidence" value="ECO:0007669"/>
    <property type="project" value="InterPro"/>
</dbReference>
<dbReference type="Pfam" id="PF00392">
    <property type="entry name" value="GntR"/>
    <property type="match status" value="1"/>
</dbReference>
<dbReference type="AlphaFoldDB" id="H0HWV1"/>
<keyword evidence="3" id="KW-0804">Transcription</keyword>
<keyword evidence="2" id="KW-0238">DNA-binding</keyword>
<accession>H0HWV1</accession>
<evidence type="ECO:0000313" key="6">
    <source>
        <dbReference type="Proteomes" id="UP000003250"/>
    </source>
</evidence>
<dbReference type="PANTHER" id="PTHR43537">
    <property type="entry name" value="TRANSCRIPTIONAL REGULATOR, GNTR FAMILY"/>
    <property type="match status" value="1"/>
</dbReference>
<dbReference type="InterPro" id="IPR011711">
    <property type="entry name" value="GntR_C"/>
</dbReference>
<name>H0HWV1_9HYPH</name>
<evidence type="ECO:0000259" key="4">
    <source>
        <dbReference type="PROSITE" id="PS50949"/>
    </source>
</evidence>
<evidence type="ECO:0000256" key="1">
    <source>
        <dbReference type="ARBA" id="ARBA00023015"/>
    </source>
</evidence>
<sequence length="222" mass="24360">MEAISPSKSLVDKTYGALLDAICTGEFRPGQRLGQDEIAERLKVSRQPVNSAIAMLRAQRFVIDTGRRGVEVAPVDAKLFESIYQVRGAIEPLAVELATPRLSPGSITRGREIVARGTRLMHANDARGVLQADIDFHTLIYELSGNEIITDMMQLNWGHLRRSMGEVLRFPGMTLQVWKEHKAIFKAMSEGSASVAADLMRQHIVNAPRRVASGTAPAVSSL</sequence>
<proteinExistence type="predicted"/>
<dbReference type="InterPro" id="IPR008920">
    <property type="entry name" value="TF_FadR/GntR_C"/>
</dbReference>
<dbReference type="InterPro" id="IPR036388">
    <property type="entry name" value="WH-like_DNA-bd_sf"/>
</dbReference>
<dbReference type="Proteomes" id="UP000003250">
    <property type="component" value="Unassembled WGS sequence"/>
</dbReference>
<dbReference type="InterPro" id="IPR036390">
    <property type="entry name" value="WH_DNA-bd_sf"/>
</dbReference>
<evidence type="ECO:0000256" key="2">
    <source>
        <dbReference type="ARBA" id="ARBA00023125"/>
    </source>
</evidence>
<dbReference type="SUPFAM" id="SSF48008">
    <property type="entry name" value="GntR ligand-binding domain-like"/>
    <property type="match status" value="1"/>
</dbReference>
<keyword evidence="6" id="KW-1185">Reference proteome</keyword>
<protein>
    <submittedName>
        <fullName evidence="5">GntR family transcriptional regulator</fullName>
    </submittedName>
</protein>
<gene>
    <name evidence="5" type="ORF">MAXJ12_23262</name>
</gene>
<dbReference type="Gene3D" id="1.20.120.530">
    <property type="entry name" value="GntR ligand-binding domain-like"/>
    <property type="match status" value="1"/>
</dbReference>
<dbReference type="SMART" id="SM00895">
    <property type="entry name" value="FCD"/>
    <property type="match status" value="1"/>
</dbReference>